<dbReference type="EMBL" id="BJYT01000002">
    <property type="protein sequence ID" value="GEO08348.1"/>
    <property type="molecule type" value="Genomic_DNA"/>
</dbReference>
<dbReference type="Pfam" id="PF01850">
    <property type="entry name" value="PIN"/>
    <property type="match status" value="1"/>
</dbReference>
<dbReference type="GO" id="GO:0016787">
    <property type="term" value="F:hydrolase activity"/>
    <property type="evidence" value="ECO:0007669"/>
    <property type="project" value="UniProtKB-KW"/>
</dbReference>
<dbReference type="SUPFAM" id="SSF88723">
    <property type="entry name" value="PIN domain-like"/>
    <property type="match status" value="1"/>
</dbReference>
<dbReference type="Proteomes" id="UP000321513">
    <property type="component" value="Unassembled WGS sequence"/>
</dbReference>
<feature type="domain" description="PIN" evidence="9">
    <location>
        <begin position="6"/>
        <end position="123"/>
    </location>
</feature>
<dbReference type="InterPro" id="IPR002716">
    <property type="entry name" value="PIN_dom"/>
</dbReference>
<dbReference type="OrthoDB" id="9804823at2"/>
<comment type="caution">
    <text evidence="10">The sequence shown here is derived from an EMBL/GenBank/DDBJ whole genome shotgun (WGS) entry which is preliminary data.</text>
</comment>
<comment type="similarity">
    <text evidence="7 8">Belongs to the PINc/VapC protein family.</text>
</comment>
<keyword evidence="6 8" id="KW-0460">Magnesium</keyword>
<dbReference type="InterPro" id="IPR050556">
    <property type="entry name" value="Type_II_TA_system_RNase"/>
</dbReference>
<dbReference type="CDD" id="cd09881">
    <property type="entry name" value="PIN_VapC4-5_FitB-like"/>
    <property type="match status" value="1"/>
</dbReference>
<proteinExistence type="inferred from homology"/>
<feature type="binding site" evidence="8">
    <location>
        <position position="97"/>
    </location>
    <ligand>
        <name>Mg(2+)</name>
        <dbReference type="ChEBI" id="CHEBI:18420"/>
    </ligand>
</feature>
<keyword evidence="2 8" id="KW-1277">Toxin-antitoxin system</keyword>
<protein>
    <recommendedName>
        <fullName evidence="8">Ribonuclease VapC</fullName>
        <shortName evidence="8">RNase VapC</shortName>
        <ecNumber evidence="8">3.1.-.-</ecNumber>
    </recommendedName>
    <alternativeName>
        <fullName evidence="8">Toxin VapC</fullName>
    </alternativeName>
</protein>
<evidence type="ECO:0000256" key="2">
    <source>
        <dbReference type="ARBA" id="ARBA00022649"/>
    </source>
</evidence>
<dbReference type="Gene3D" id="3.40.50.1010">
    <property type="entry name" value="5'-nuclease"/>
    <property type="match status" value="1"/>
</dbReference>
<dbReference type="InterPro" id="IPR022907">
    <property type="entry name" value="VapC_family"/>
</dbReference>
<dbReference type="HAMAP" id="MF_00265">
    <property type="entry name" value="VapC_Nob1"/>
    <property type="match status" value="1"/>
</dbReference>
<name>A0A512B8Q8_9BACT</name>
<dbReference type="RefSeq" id="WP_147202414.1">
    <property type="nucleotide sequence ID" value="NZ_BJYT01000002.1"/>
</dbReference>
<evidence type="ECO:0000313" key="11">
    <source>
        <dbReference type="Proteomes" id="UP000321513"/>
    </source>
</evidence>
<evidence type="ECO:0000256" key="3">
    <source>
        <dbReference type="ARBA" id="ARBA00022722"/>
    </source>
</evidence>
<dbReference type="GO" id="GO:0004540">
    <property type="term" value="F:RNA nuclease activity"/>
    <property type="evidence" value="ECO:0007669"/>
    <property type="project" value="InterPro"/>
</dbReference>
<dbReference type="PANTHER" id="PTHR33653:SF1">
    <property type="entry name" value="RIBONUCLEASE VAPC2"/>
    <property type="match status" value="1"/>
</dbReference>
<evidence type="ECO:0000259" key="9">
    <source>
        <dbReference type="Pfam" id="PF01850"/>
    </source>
</evidence>
<reference evidence="10 11" key="1">
    <citation type="submission" date="2019-07" db="EMBL/GenBank/DDBJ databases">
        <title>Whole genome shotgun sequence of Segetibacter aerophilus NBRC 106135.</title>
        <authorList>
            <person name="Hosoyama A."/>
            <person name="Uohara A."/>
            <person name="Ohji S."/>
            <person name="Ichikawa N."/>
        </authorList>
    </citation>
    <scope>NUCLEOTIDE SEQUENCE [LARGE SCALE GENOMIC DNA]</scope>
    <source>
        <strain evidence="10 11">NBRC 106135</strain>
    </source>
</reference>
<sequence>MENNIILVDTSILIDYYRKTDKLNSAWIALLKRGYSFSISAITKYEVYSGATESQLQFWSSIFHAIPVIGFDEASVDTAVKINSALKKKRKQIDIADLFIAATAVTHHLPLATLNRKHFDRIEALDIVN</sequence>
<organism evidence="10 11">
    <name type="scientific">Segetibacter aerophilus</name>
    <dbReference type="NCBI Taxonomy" id="670293"/>
    <lineage>
        <taxon>Bacteria</taxon>
        <taxon>Pseudomonadati</taxon>
        <taxon>Bacteroidota</taxon>
        <taxon>Chitinophagia</taxon>
        <taxon>Chitinophagales</taxon>
        <taxon>Chitinophagaceae</taxon>
        <taxon>Segetibacter</taxon>
    </lineage>
</organism>
<evidence type="ECO:0000256" key="7">
    <source>
        <dbReference type="ARBA" id="ARBA00038093"/>
    </source>
</evidence>
<keyword evidence="4 8" id="KW-0479">Metal-binding</keyword>
<evidence type="ECO:0000256" key="4">
    <source>
        <dbReference type="ARBA" id="ARBA00022723"/>
    </source>
</evidence>
<evidence type="ECO:0000256" key="8">
    <source>
        <dbReference type="HAMAP-Rule" id="MF_00265"/>
    </source>
</evidence>
<feature type="binding site" evidence="8">
    <location>
        <position position="9"/>
    </location>
    <ligand>
        <name>Mg(2+)</name>
        <dbReference type="ChEBI" id="CHEBI:18420"/>
    </ligand>
</feature>
<keyword evidence="5 8" id="KW-0378">Hydrolase</keyword>
<dbReference type="PANTHER" id="PTHR33653">
    <property type="entry name" value="RIBONUCLEASE VAPC2"/>
    <property type="match status" value="1"/>
</dbReference>
<dbReference type="GO" id="GO:0000287">
    <property type="term" value="F:magnesium ion binding"/>
    <property type="evidence" value="ECO:0007669"/>
    <property type="project" value="UniProtKB-UniRule"/>
</dbReference>
<comment type="cofactor">
    <cofactor evidence="1 8">
        <name>Mg(2+)</name>
        <dbReference type="ChEBI" id="CHEBI:18420"/>
    </cofactor>
</comment>
<gene>
    <name evidence="8" type="primary">vapC</name>
    <name evidence="10" type="ORF">SAE01_08440</name>
</gene>
<dbReference type="EC" id="3.1.-.-" evidence="8"/>
<dbReference type="GO" id="GO:0090729">
    <property type="term" value="F:toxin activity"/>
    <property type="evidence" value="ECO:0007669"/>
    <property type="project" value="UniProtKB-KW"/>
</dbReference>
<keyword evidence="11" id="KW-1185">Reference proteome</keyword>
<evidence type="ECO:0000256" key="5">
    <source>
        <dbReference type="ARBA" id="ARBA00022801"/>
    </source>
</evidence>
<dbReference type="AlphaFoldDB" id="A0A512B8Q8"/>
<accession>A0A512B8Q8</accession>
<evidence type="ECO:0000313" key="10">
    <source>
        <dbReference type="EMBL" id="GEO08348.1"/>
    </source>
</evidence>
<keyword evidence="8" id="KW-0800">Toxin</keyword>
<evidence type="ECO:0000256" key="6">
    <source>
        <dbReference type="ARBA" id="ARBA00022842"/>
    </source>
</evidence>
<keyword evidence="3 8" id="KW-0540">Nuclease</keyword>
<comment type="function">
    <text evidence="8">Toxic component of a toxin-antitoxin (TA) system. An RNase.</text>
</comment>
<evidence type="ECO:0000256" key="1">
    <source>
        <dbReference type="ARBA" id="ARBA00001946"/>
    </source>
</evidence>
<dbReference type="InterPro" id="IPR029060">
    <property type="entry name" value="PIN-like_dom_sf"/>
</dbReference>